<comment type="caution">
    <text evidence="1">The sequence shown here is derived from an EMBL/GenBank/DDBJ whole genome shotgun (WGS) entry which is preliminary data.</text>
</comment>
<protein>
    <submittedName>
        <fullName evidence="1">Uncharacterized protein</fullName>
    </submittedName>
</protein>
<evidence type="ECO:0000313" key="1">
    <source>
        <dbReference type="EMBL" id="OWQ98969.1"/>
    </source>
</evidence>
<reference evidence="1 2" key="1">
    <citation type="journal article" date="2010" name="Int. J. Syst. Evol. Microbiol.">
        <title>Sphingopyxis bauzanensis sp. nov., a psychrophilic bacterium isolated from soil.</title>
        <authorList>
            <person name="Zhang D.C."/>
            <person name="Liu H.C."/>
            <person name="Xin Y.H."/>
            <person name="Zhou Y.G."/>
            <person name="Schinner F."/>
            <person name="Margesin R."/>
        </authorList>
    </citation>
    <scope>NUCLEOTIDE SEQUENCE [LARGE SCALE GENOMIC DNA]</scope>
    <source>
        <strain evidence="1 2">DSM 22271</strain>
    </source>
</reference>
<keyword evidence="2" id="KW-1185">Reference proteome</keyword>
<sequence length="138" mass="15038">MAWARAGVEPAESFRFDAIWESELAAIAGDVLLNKAPVARFEIDAFEGAELDAAEGEAIEALYYNWADLAGDTICFAVAIRMEPVEGAVRYRSTAFKPLDVSADVPDLDAYAHKLAEAGGYRLLIDPDTMRIVDPRDA</sequence>
<dbReference type="Proteomes" id="UP000197361">
    <property type="component" value="Unassembled WGS sequence"/>
</dbReference>
<name>A0A246K0C6_9SPHN</name>
<dbReference type="AlphaFoldDB" id="A0A246K0C6"/>
<gene>
    <name evidence="1" type="ORF">CDQ92_01980</name>
</gene>
<evidence type="ECO:0000313" key="2">
    <source>
        <dbReference type="Proteomes" id="UP000197361"/>
    </source>
</evidence>
<dbReference type="EMBL" id="NISK01000001">
    <property type="protein sequence ID" value="OWQ98969.1"/>
    <property type="molecule type" value="Genomic_DNA"/>
</dbReference>
<proteinExistence type="predicted"/>
<accession>A0A246K0C6</accession>
<organism evidence="1 2">
    <name type="scientific">Sphingopyxis bauzanensis</name>
    <dbReference type="NCBI Taxonomy" id="651663"/>
    <lineage>
        <taxon>Bacteria</taxon>
        <taxon>Pseudomonadati</taxon>
        <taxon>Pseudomonadota</taxon>
        <taxon>Alphaproteobacteria</taxon>
        <taxon>Sphingomonadales</taxon>
        <taxon>Sphingomonadaceae</taxon>
        <taxon>Sphingopyxis</taxon>
    </lineage>
</organism>